<sequence>MTTDGESATEIVNRQLLENQSFLYIENQRLQENVMKLSKHLDDLRKSTVDPKVLEQLIKEKNHLILLNENLKQKINSIKSVVPGLSKQELEKVQKQKQEILKSIEELDIILKKVNDKPETLEINLPQHSTVKELCHTLSKRLEEEQSRSDQAIETIRRLRNDDEKLILKDKMADMKHLITDLEVENTKLKFDAEQLTDDVERFKKNIEDLSGELRTVKNEKIALEDEKDQLKQTVSELENEKLKLKKDMIEELTEANRAKRVSADTQIALQHISEAFESKRKEALKLQKQLDEANALIGAFRGQFEKHIVT</sequence>
<evidence type="ECO:0000313" key="2">
    <source>
        <dbReference type="EMBL" id="KAL1505963.1"/>
    </source>
</evidence>
<organism evidence="2 3">
    <name type="scientific">Hypothenemus hampei</name>
    <name type="common">Coffee berry borer</name>
    <dbReference type="NCBI Taxonomy" id="57062"/>
    <lineage>
        <taxon>Eukaryota</taxon>
        <taxon>Metazoa</taxon>
        <taxon>Ecdysozoa</taxon>
        <taxon>Arthropoda</taxon>
        <taxon>Hexapoda</taxon>
        <taxon>Insecta</taxon>
        <taxon>Pterygota</taxon>
        <taxon>Neoptera</taxon>
        <taxon>Endopterygota</taxon>
        <taxon>Coleoptera</taxon>
        <taxon>Polyphaga</taxon>
        <taxon>Cucujiformia</taxon>
        <taxon>Curculionidae</taxon>
        <taxon>Scolytinae</taxon>
        <taxon>Hypothenemus</taxon>
    </lineage>
</organism>
<feature type="coiled-coil region" evidence="1">
    <location>
        <begin position="27"/>
        <end position="110"/>
    </location>
</feature>
<gene>
    <name evidence="2" type="ORF">ABEB36_005406</name>
</gene>
<keyword evidence="1" id="KW-0175">Coiled coil</keyword>
<dbReference type="Proteomes" id="UP001566132">
    <property type="component" value="Unassembled WGS sequence"/>
</dbReference>
<keyword evidence="3" id="KW-1185">Reference proteome</keyword>
<dbReference type="EMBL" id="JBDJPC010000004">
    <property type="protein sequence ID" value="KAL1505963.1"/>
    <property type="molecule type" value="Genomic_DNA"/>
</dbReference>
<accession>A0ABD1EYI3</accession>
<evidence type="ECO:0000313" key="3">
    <source>
        <dbReference type="Proteomes" id="UP001566132"/>
    </source>
</evidence>
<name>A0ABD1EYI3_HYPHA</name>
<protein>
    <submittedName>
        <fullName evidence="2">Uncharacterized protein</fullName>
    </submittedName>
</protein>
<comment type="caution">
    <text evidence="2">The sequence shown here is derived from an EMBL/GenBank/DDBJ whole genome shotgun (WGS) entry which is preliminary data.</text>
</comment>
<proteinExistence type="predicted"/>
<dbReference type="AlphaFoldDB" id="A0ABD1EYI3"/>
<evidence type="ECO:0000256" key="1">
    <source>
        <dbReference type="SAM" id="Coils"/>
    </source>
</evidence>
<reference evidence="2 3" key="1">
    <citation type="submission" date="2024-05" db="EMBL/GenBank/DDBJ databases">
        <title>Genetic variation in Jamaican populations of the coffee berry borer (Hypothenemus hampei).</title>
        <authorList>
            <person name="Errbii M."/>
            <person name="Myrie A."/>
        </authorList>
    </citation>
    <scope>NUCLEOTIDE SEQUENCE [LARGE SCALE GENOMIC DNA]</scope>
    <source>
        <strain evidence="2">JA-Hopewell-2020-01-JO</strain>
        <tissue evidence="2">Whole body</tissue>
    </source>
</reference>
<feature type="coiled-coil region" evidence="1">
    <location>
        <begin position="142"/>
        <end position="297"/>
    </location>
</feature>